<reference evidence="1" key="1">
    <citation type="submission" date="2023-04" db="EMBL/GenBank/DDBJ databases">
        <title>Ambrosiozyma monospora NBRC 10751.</title>
        <authorList>
            <person name="Ichikawa N."/>
            <person name="Sato H."/>
            <person name="Tonouchi N."/>
        </authorList>
    </citation>
    <scope>NUCLEOTIDE SEQUENCE</scope>
    <source>
        <strain evidence="1">NBRC 10751</strain>
    </source>
</reference>
<dbReference type="Proteomes" id="UP001165064">
    <property type="component" value="Unassembled WGS sequence"/>
</dbReference>
<gene>
    <name evidence="1" type="ORF">Amon02_000404000</name>
</gene>
<accession>A0ACB5T229</accession>
<protein>
    <submittedName>
        <fullName evidence="1">Unnamed protein product</fullName>
    </submittedName>
</protein>
<comment type="caution">
    <text evidence="1">The sequence shown here is derived from an EMBL/GenBank/DDBJ whole genome shotgun (WGS) entry which is preliminary data.</text>
</comment>
<name>A0ACB5T229_AMBMO</name>
<proteinExistence type="predicted"/>
<sequence length="78" mass="8523">MMETSIDSPGLMVEAFGLTQYNFGAVVLTLKAIGCSELLETVIVVVDCFVKGAIECYLKKVDNCVSKQDARVKELSFI</sequence>
<organism evidence="1 2">
    <name type="scientific">Ambrosiozyma monospora</name>
    <name type="common">Yeast</name>
    <name type="synonym">Endomycopsis monosporus</name>
    <dbReference type="NCBI Taxonomy" id="43982"/>
    <lineage>
        <taxon>Eukaryota</taxon>
        <taxon>Fungi</taxon>
        <taxon>Dikarya</taxon>
        <taxon>Ascomycota</taxon>
        <taxon>Saccharomycotina</taxon>
        <taxon>Pichiomycetes</taxon>
        <taxon>Pichiales</taxon>
        <taxon>Pichiaceae</taxon>
        <taxon>Ambrosiozyma</taxon>
    </lineage>
</organism>
<dbReference type="EMBL" id="BSXS01002667">
    <property type="protein sequence ID" value="GME79613.1"/>
    <property type="molecule type" value="Genomic_DNA"/>
</dbReference>
<evidence type="ECO:0000313" key="1">
    <source>
        <dbReference type="EMBL" id="GME79613.1"/>
    </source>
</evidence>
<evidence type="ECO:0000313" key="2">
    <source>
        <dbReference type="Proteomes" id="UP001165064"/>
    </source>
</evidence>
<keyword evidence="2" id="KW-1185">Reference proteome</keyword>